<reference evidence="2" key="1">
    <citation type="journal article" date="2016" name="Nature">
        <title>The genome of the seagrass Zostera marina reveals angiosperm adaptation to the sea.</title>
        <authorList>
            <person name="Olsen J.L."/>
            <person name="Rouze P."/>
            <person name="Verhelst B."/>
            <person name="Lin Y.-C."/>
            <person name="Bayer T."/>
            <person name="Collen J."/>
            <person name="Dattolo E."/>
            <person name="De Paoli E."/>
            <person name="Dittami S."/>
            <person name="Maumus F."/>
            <person name="Michel G."/>
            <person name="Kersting A."/>
            <person name="Lauritano C."/>
            <person name="Lohaus R."/>
            <person name="Toepel M."/>
            <person name="Tonon T."/>
            <person name="Vanneste K."/>
            <person name="Amirebrahimi M."/>
            <person name="Brakel J."/>
            <person name="Bostroem C."/>
            <person name="Chovatia M."/>
            <person name="Grimwood J."/>
            <person name="Jenkins J.W."/>
            <person name="Jueterbock A."/>
            <person name="Mraz A."/>
            <person name="Stam W.T."/>
            <person name="Tice H."/>
            <person name="Bornberg-Bauer E."/>
            <person name="Green P.J."/>
            <person name="Pearson G.A."/>
            <person name="Procaccini G."/>
            <person name="Duarte C.M."/>
            <person name="Schmutz J."/>
            <person name="Reusch T.B.H."/>
            <person name="Van de Peer Y."/>
        </authorList>
    </citation>
    <scope>NUCLEOTIDE SEQUENCE [LARGE SCALE GENOMIC DNA]</scope>
    <source>
        <strain evidence="2">cv. Finnish</strain>
    </source>
</reference>
<gene>
    <name evidence="1" type="ORF">ZOSMA_147G00020</name>
</gene>
<protein>
    <submittedName>
        <fullName evidence="1">Uncharacterized protein</fullName>
    </submittedName>
</protein>
<comment type="caution">
    <text evidence="1">The sequence shown here is derived from an EMBL/GenBank/DDBJ whole genome shotgun (WGS) entry which is preliminary data.</text>
</comment>
<proteinExistence type="predicted"/>
<dbReference type="AlphaFoldDB" id="A0A0K9PZ23"/>
<evidence type="ECO:0000313" key="2">
    <source>
        <dbReference type="Proteomes" id="UP000036987"/>
    </source>
</evidence>
<accession>A0A0K9PZ23</accession>
<keyword evidence="2" id="KW-1185">Reference proteome</keyword>
<dbReference type="Proteomes" id="UP000036987">
    <property type="component" value="Unassembled WGS sequence"/>
</dbReference>
<dbReference type="EMBL" id="LFYR01000574">
    <property type="protein sequence ID" value="KMZ73492.1"/>
    <property type="molecule type" value="Genomic_DNA"/>
</dbReference>
<organism evidence="1 2">
    <name type="scientific">Zostera marina</name>
    <name type="common">Eelgrass</name>
    <dbReference type="NCBI Taxonomy" id="29655"/>
    <lineage>
        <taxon>Eukaryota</taxon>
        <taxon>Viridiplantae</taxon>
        <taxon>Streptophyta</taxon>
        <taxon>Embryophyta</taxon>
        <taxon>Tracheophyta</taxon>
        <taxon>Spermatophyta</taxon>
        <taxon>Magnoliopsida</taxon>
        <taxon>Liliopsida</taxon>
        <taxon>Zosteraceae</taxon>
        <taxon>Zostera</taxon>
    </lineage>
</organism>
<evidence type="ECO:0000313" key="1">
    <source>
        <dbReference type="EMBL" id="KMZ73492.1"/>
    </source>
</evidence>
<name>A0A0K9PZ23_ZOSMR</name>
<sequence>MNWPPQPKEENRLHIRSGTSINSSTQHLLPSMLVTFTMLVSSSHRPVFYTRKTTGSSTWLISSPPAPTNSSSNPLIWLQNCGLVFHEFLRDILSDLVLKSVFGIFNS</sequence>